<keyword evidence="1" id="KW-0235">DNA replication</keyword>
<keyword evidence="4" id="KW-1185">Reference proteome</keyword>
<reference evidence="3 4" key="1">
    <citation type="submission" date="2022-01" db="EMBL/GenBank/DDBJ databases">
        <authorList>
            <person name="Xiong W."/>
            <person name="Schranz E."/>
        </authorList>
    </citation>
    <scope>NUCLEOTIDE SEQUENCE [LARGE SCALE GENOMIC DNA]</scope>
</reference>
<dbReference type="Gene3D" id="3.40.50.300">
    <property type="entry name" value="P-loop containing nucleotide triphosphate hydrolases"/>
    <property type="match status" value="1"/>
</dbReference>
<dbReference type="AlphaFoldDB" id="A0AAU9MZZ5"/>
<dbReference type="PANTHER" id="PTHR10763:SF26">
    <property type="entry name" value="CELL DIVISION CONTROL PROTEIN 6 HOMOLOG"/>
    <property type="match status" value="1"/>
</dbReference>
<protein>
    <recommendedName>
        <fullName evidence="2">Cdc6/ORC1-like ATPase lid domain-containing protein</fullName>
    </recommendedName>
</protein>
<name>A0AAU9MZZ5_9ASTR</name>
<evidence type="ECO:0000259" key="2">
    <source>
        <dbReference type="Pfam" id="PF22606"/>
    </source>
</evidence>
<dbReference type="InterPro" id="IPR050311">
    <property type="entry name" value="ORC1/CDC6"/>
</dbReference>
<dbReference type="EMBL" id="CAKMRJ010003334">
    <property type="protein sequence ID" value="CAH1433658.1"/>
    <property type="molecule type" value="Genomic_DNA"/>
</dbReference>
<dbReference type="GO" id="GO:0006270">
    <property type="term" value="P:DNA replication initiation"/>
    <property type="evidence" value="ECO:0007669"/>
    <property type="project" value="TreeGrafter"/>
</dbReference>
<feature type="domain" description="Cdc6/ORC1-like ATPase lid" evidence="2">
    <location>
        <begin position="141"/>
        <end position="198"/>
    </location>
</feature>
<comment type="caution">
    <text evidence="3">The sequence shown here is derived from an EMBL/GenBank/DDBJ whole genome shotgun (WGS) entry which is preliminary data.</text>
</comment>
<dbReference type="GO" id="GO:0005634">
    <property type="term" value="C:nucleus"/>
    <property type="evidence" value="ECO:0007669"/>
    <property type="project" value="TreeGrafter"/>
</dbReference>
<evidence type="ECO:0000256" key="1">
    <source>
        <dbReference type="ARBA" id="ARBA00022705"/>
    </source>
</evidence>
<sequence>MEIITSGIMYCFRTGGQFPDILGINCTSLSTTSEIFNKILGKSQPHKKVNNRSTPLRQIQQLYSQKQQSSGTKMMLVIADELDYLITKDRVVLHDLFMLTTLPFSKIILIGIANAIDLADRFLPKLQSLNCKPMVLSFRAYTMDQIIMILKQRLVALPYTVFQPQALELCARKVAASSGDMRKALGICRGVIERLETELRESTSTSNLSSMVRVDHMAIALSRAYKSPIVDTIQSLPQHQQVKRVLLTFQDSL</sequence>
<dbReference type="Pfam" id="PF22606">
    <property type="entry name" value="Cdc6-ORC-like_ATPase_lid"/>
    <property type="match status" value="1"/>
</dbReference>
<dbReference type="Proteomes" id="UP001157418">
    <property type="component" value="Unassembled WGS sequence"/>
</dbReference>
<proteinExistence type="predicted"/>
<gene>
    <name evidence="3" type="ORF">LVIROSA_LOCUS20241</name>
</gene>
<dbReference type="GO" id="GO:0003688">
    <property type="term" value="F:DNA replication origin binding"/>
    <property type="evidence" value="ECO:0007669"/>
    <property type="project" value="TreeGrafter"/>
</dbReference>
<accession>A0AAU9MZZ5</accession>
<dbReference type="InterPro" id="IPR027417">
    <property type="entry name" value="P-loop_NTPase"/>
</dbReference>
<dbReference type="InterPro" id="IPR054425">
    <property type="entry name" value="Cdc6_ORC1-like_ATPase_lid"/>
</dbReference>
<dbReference type="GO" id="GO:0033314">
    <property type="term" value="P:mitotic DNA replication checkpoint signaling"/>
    <property type="evidence" value="ECO:0007669"/>
    <property type="project" value="TreeGrafter"/>
</dbReference>
<evidence type="ECO:0000313" key="4">
    <source>
        <dbReference type="Proteomes" id="UP001157418"/>
    </source>
</evidence>
<evidence type="ECO:0000313" key="3">
    <source>
        <dbReference type="EMBL" id="CAH1433658.1"/>
    </source>
</evidence>
<dbReference type="PANTHER" id="PTHR10763">
    <property type="entry name" value="CELL DIVISION CONTROL PROTEIN 6-RELATED"/>
    <property type="match status" value="1"/>
</dbReference>
<dbReference type="SUPFAM" id="SSF52540">
    <property type="entry name" value="P-loop containing nucleoside triphosphate hydrolases"/>
    <property type="match status" value="1"/>
</dbReference>
<organism evidence="3 4">
    <name type="scientific">Lactuca virosa</name>
    <dbReference type="NCBI Taxonomy" id="75947"/>
    <lineage>
        <taxon>Eukaryota</taxon>
        <taxon>Viridiplantae</taxon>
        <taxon>Streptophyta</taxon>
        <taxon>Embryophyta</taxon>
        <taxon>Tracheophyta</taxon>
        <taxon>Spermatophyta</taxon>
        <taxon>Magnoliopsida</taxon>
        <taxon>eudicotyledons</taxon>
        <taxon>Gunneridae</taxon>
        <taxon>Pentapetalae</taxon>
        <taxon>asterids</taxon>
        <taxon>campanulids</taxon>
        <taxon>Asterales</taxon>
        <taxon>Asteraceae</taxon>
        <taxon>Cichorioideae</taxon>
        <taxon>Cichorieae</taxon>
        <taxon>Lactucinae</taxon>
        <taxon>Lactuca</taxon>
    </lineage>
</organism>
<dbReference type="Gene3D" id="1.10.8.60">
    <property type="match status" value="1"/>
</dbReference>